<sequence>MITQIINKNISKSCFYAARSFSTNKLILKDIWVISDGILENERQSIALAKGLNLDYEVHRVVRKKFMWWLPNFFQSFLTGGSSKNKSSSSDKIEFQLPWYLTLHPASEQTSKTMSSSYPPQFVISSGLETVLTVQDFRKRLPHSTQFVHINYPKIPFKHFDWVVLAKHERLKLAHLGPALSQQKNVVFTQMMLNSIKQDMSQINHSKLKDQVPISWAESNNGQPTLGILVSGVHSEFLYLKEYADRFSKDLQTLITKFGARVILYYNQETPQFIKKSIQSSLQGLVKSNPDYKNSILEYSTTKDDIKNNTANHTLNHIISLSSHLVVFSGNPGLISESIATGKPVYLVGANHCRNSLANFVQSLHSKSYVRFFHVSKQYRGVGDPLTYIGQQKPFDKFKLDEVALVKEELFKLIQEKKELK</sequence>
<dbReference type="AlphaFoldDB" id="A0A137P2J8"/>
<protein>
    <submittedName>
        <fullName evidence="1">Uncharacterized protein</fullName>
    </submittedName>
</protein>
<proteinExistence type="predicted"/>
<gene>
    <name evidence="1" type="ORF">CONCODRAFT_18497</name>
</gene>
<keyword evidence="2" id="KW-1185">Reference proteome</keyword>
<dbReference type="OrthoDB" id="1856981at2759"/>
<dbReference type="OMA" id="VTFGGQC"/>
<organism evidence="1 2">
    <name type="scientific">Conidiobolus coronatus (strain ATCC 28846 / CBS 209.66 / NRRL 28638)</name>
    <name type="common">Delacroixia coronata</name>
    <dbReference type="NCBI Taxonomy" id="796925"/>
    <lineage>
        <taxon>Eukaryota</taxon>
        <taxon>Fungi</taxon>
        <taxon>Fungi incertae sedis</taxon>
        <taxon>Zoopagomycota</taxon>
        <taxon>Entomophthoromycotina</taxon>
        <taxon>Entomophthoromycetes</taxon>
        <taxon>Entomophthorales</taxon>
        <taxon>Ancylistaceae</taxon>
        <taxon>Conidiobolus</taxon>
    </lineage>
</organism>
<dbReference type="InterPro" id="IPR009367">
    <property type="entry name" value="Elm1-like"/>
</dbReference>
<dbReference type="Proteomes" id="UP000070444">
    <property type="component" value="Unassembled WGS sequence"/>
</dbReference>
<accession>A0A137P2J8</accession>
<dbReference type="EMBL" id="KQ964544">
    <property type="protein sequence ID" value="KXN69188.1"/>
    <property type="molecule type" value="Genomic_DNA"/>
</dbReference>
<name>A0A137P2J8_CONC2</name>
<dbReference type="Pfam" id="PF06258">
    <property type="entry name" value="Mito_fiss_Elm1"/>
    <property type="match status" value="1"/>
</dbReference>
<evidence type="ECO:0000313" key="2">
    <source>
        <dbReference type="Proteomes" id="UP000070444"/>
    </source>
</evidence>
<evidence type="ECO:0000313" key="1">
    <source>
        <dbReference type="EMBL" id="KXN69188.1"/>
    </source>
</evidence>
<reference evidence="1 2" key="1">
    <citation type="journal article" date="2015" name="Genome Biol. Evol.">
        <title>Phylogenomic analyses indicate that early fungi evolved digesting cell walls of algal ancestors of land plants.</title>
        <authorList>
            <person name="Chang Y."/>
            <person name="Wang S."/>
            <person name="Sekimoto S."/>
            <person name="Aerts A.L."/>
            <person name="Choi C."/>
            <person name="Clum A."/>
            <person name="LaButti K.M."/>
            <person name="Lindquist E.A."/>
            <person name="Yee Ngan C."/>
            <person name="Ohm R.A."/>
            <person name="Salamov A.A."/>
            <person name="Grigoriev I.V."/>
            <person name="Spatafora J.W."/>
            <person name="Berbee M.L."/>
        </authorList>
    </citation>
    <scope>NUCLEOTIDE SEQUENCE [LARGE SCALE GENOMIC DNA]</scope>
    <source>
        <strain evidence="1 2">NRRL 28638</strain>
    </source>
</reference>